<accession>A0A2T0N4L4</accession>
<feature type="signal peptide" evidence="1">
    <location>
        <begin position="1"/>
        <end position="21"/>
    </location>
</feature>
<sequence length="180" mass="18693">MRTRLALPLAVAALAALSGCAGETAQNYAAVATPTGTPPSEQDKAWLGAIHQGNLTEVQAGALAKNKGAAKQVKAVGAMLVKDHNQLDAKVTQTAVRLGVRLPSSPDASQHKELNRLEDATGEDFDQDFLSGMVKAHKQALAATQKEISKGSSPAVVALAKTAAPSLRQHLSALRKAQSD</sequence>
<evidence type="ECO:0000259" key="2">
    <source>
        <dbReference type="Pfam" id="PF13628"/>
    </source>
</evidence>
<dbReference type="Proteomes" id="UP000238312">
    <property type="component" value="Unassembled WGS sequence"/>
</dbReference>
<organism evidence="3 4">
    <name type="scientific">Nonomuraea fuscirosea</name>
    <dbReference type="NCBI Taxonomy" id="1291556"/>
    <lineage>
        <taxon>Bacteria</taxon>
        <taxon>Bacillati</taxon>
        <taxon>Actinomycetota</taxon>
        <taxon>Actinomycetes</taxon>
        <taxon>Streptosporangiales</taxon>
        <taxon>Streptosporangiaceae</taxon>
        <taxon>Nonomuraea</taxon>
    </lineage>
</organism>
<reference evidence="3 4" key="1">
    <citation type="submission" date="2018-03" db="EMBL/GenBank/DDBJ databases">
        <title>Genomic Encyclopedia of Type Strains, Phase III (KMG-III): the genomes of soil and plant-associated and newly described type strains.</title>
        <authorList>
            <person name="Whitman W."/>
        </authorList>
    </citation>
    <scope>NUCLEOTIDE SEQUENCE [LARGE SCALE GENOMIC DNA]</scope>
    <source>
        <strain evidence="3 4">CGMCC 4.7104</strain>
    </source>
</reference>
<name>A0A2T0N4L4_9ACTN</name>
<dbReference type="Gene3D" id="1.20.1260.10">
    <property type="match status" value="1"/>
</dbReference>
<dbReference type="AlphaFoldDB" id="A0A2T0N4L4"/>
<dbReference type="EMBL" id="PVNG01000004">
    <property type="protein sequence ID" value="PRX67247.1"/>
    <property type="molecule type" value="Genomic_DNA"/>
</dbReference>
<feature type="domain" description="DUF4142" evidence="2">
    <location>
        <begin position="42"/>
        <end position="175"/>
    </location>
</feature>
<dbReference type="PROSITE" id="PS51257">
    <property type="entry name" value="PROKAR_LIPOPROTEIN"/>
    <property type="match status" value="1"/>
</dbReference>
<dbReference type="PANTHER" id="PTHR38593">
    <property type="entry name" value="BLR2558 PROTEIN"/>
    <property type="match status" value="1"/>
</dbReference>
<evidence type="ECO:0000313" key="4">
    <source>
        <dbReference type="Proteomes" id="UP000238312"/>
    </source>
</evidence>
<proteinExistence type="predicted"/>
<feature type="chain" id="PRO_5038829416" evidence="1">
    <location>
        <begin position="22"/>
        <end position="180"/>
    </location>
</feature>
<dbReference type="RefSeq" id="WP_106237134.1">
    <property type="nucleotide sequence ID" value="NZ_JBFAIB010000013.1"/>
</dbReference>
<evidence type="ECO:0000256" key="1">
    <source>
        <dbReference type="SAM" id="SignalP"/>
    </source>
</evidence>
<dbReference type="InterPro" id="IPR012347">
    <property type="entry name" value="Ferritin-like"/>
</dbReference>
<dbReference type="InterPro" id="IPR025419">
    <property type="entry name" value="DUF4142"/>
</dbReference>
<keyword evidence="4" id="KW-1185">Reference proteome</keyword>
<dbReference type="OrthoDB" id="4567117at2"/>
<keyword evidence="1" id="KW-0732">Signal</keyword>
<protein>
    <submittedName>
        <fullName evidence="3">Putative membrane protein</fullName>
    </submittedName>
</protein>
<evidence type="ECO:0000313" key="3">
    <source>
        <dbReference type="EMBL" id="PRX67247.1"/>
    </source>
</evidence>
<gene>
    <name evidence="3" type="ORF">B0I32_1043</name>
</gene>
<comment type="caution">
    <text evidence="3">The sequence shown here is derived from an EMBL/GenBank/DDBJ whole genome shotgun (WGS) entry which is preliminary data.</text>
</comment>
<dbReference type="PANTHER" id="PTHR38593:SF1">
    <property type="entry name" value="BLR2558 PROTEIN"/>
    <property type="match status" value="1"/>
</dbReference>
<dbReference type="Pfam" id="PF13628">
    <property type="entry name" value="DUF4142"/>
    <property type="match status" value="1"/>
</dbReference>